<reference evidence="4" key="1">
    <citation type="submission" date="2009-08" db="EMBL/GenBank/DDBJ databases">
        <authorList>
            <consortium name="US DOE Joint Genome Institute"/>
            <person name="Lucas S."/>
            <person name="Copeland A."/>
            <person name="Lapidus A."/>
            <person name="Glavina del Rio T."/>
            <person name="Dalin E."/>
            <person name="Tice H."/>
            <person name="Bruce D."/>
            <person name="Barry K."/>
            <person name="Pitluck S."/>
            <person name="Lowry S."/>
            <person name="Larimer F."/>
            <person name="Land M."/>
            <person name="Hauser L."/>
            <person name="Kyrpides N."/>
            <person name="Ivanova N."/>
            <person name="McMahon K.D."/>
            <person name="Hugenholtz P."/>
        </authorList>
    </citation>
    <scope>NUCLEOTIDE SEQUENCE</scope>
    <source>
        <strain evidence="4">UW-1</strain>
    </source>
</reference>
<accession>C7RMX3</accession>
<name>C7RMX3_ACCRE</name>
<keyword evidence="3" id="KW-0732">Signal</keyword>
<dbReference type="OrthoDB" id="9820313at2"/>
<keyword evidence="2" id="KW-0472">Membrane</keyword>
<dbReference type="eggNOG" id="COG0457">
    <property type="taxonomic scope" value="Bacteria"/>
</dbReference>
<gene>
    <name evidence="4" type="ordered locus">CAP2UW1_2044</name>
</gene>
<evidence type="ECO:0000256" key="1">
    <source>
        <dbReference type="SAM" id="MobiDB-lite"/>
    </source>
</evidence>
<sequence length="450" mass="47016" precursor="true">MATTALALVGLVVAILTPLAAAQSSPETWSLTGLTAQSVPAIWMRDDNDFVRRSPPDGEGFLEIQGRLSVQPGGRLDPVALPEIRARISGSTPGAKPQSAVAVGVSIAMCRYLSPETRVREVSRMAVGKDGGLGVSRDSASAPLKLTLEGPTVDLCIAFAGPARAGDIVSLEFGGRAFTVSLPEPPKPVVSFAKTDAEKGLDFGLPSARTAALVGLSLLVLGVGAFAFWRWRGRRASVPAKPAESSGEPERESDAAAEHAAAPEGPGAELAEPGRVCPEHCRTSFVRVGTNVGAGKTDFEAALRVLQAEQFAEADALLDAAITKGLPATFECGAWSLRGQAAVSRGEIPLAITYFLKALAGPEVTSQAALPAAMHLAVIYDGLGLRADAQRMEAVAKTVNSAGITLDPEAIKRMQRHTQAYRKALRAARPTGLKALLGRVFHRPRATSAL</sequence>
<feature type="transmembrane region" description="Helical" evidence="2">
    <location>
        <begin position="211"/>
        <end position="231"/>
    </location>
</feature>
<feature type="chain" id="PRO_5002984020" evidence="3">
    <location>
        <begin position="23"/>
        <end position="450"/>
    </location>
</feature>
<evidence type="ECO:0000313" key="4">
    <source>
        <dbReference type="EMBL" id="ACV35340.1"/>
    </source>
</evidence>
<proteinExistence type="predicted"/>
<evidence type="ECO:0000256" key="3">
    <source>
        <dbReference type="SAM" id="SignalP"/>
    </source>
</evidence>
<feature type="compositionally biased region" description="Basic and acidic residues" evidence="1">
    <location>
        <begin position="248"/>
        <end position="257"/>
    </location>
</feature>
<feature type="compositionally biased region" description="Low complexity" evidence="1">
    <location>
        <begin position="258"/>
        <end position="274"/>
    </location>
</feature>
<dbReference type="AlphaFoldDB" id="C7RMX3"/>
<reference evidence="4" key="2">
    <citation type="submission" date="2009-09" db="EMBL/GenBank/DDBJ databases">
        <title>Complete sequence of chromosome of Candidatus Accumulibacter phosphatis clade IIA str. UW-1.</title>
        <authorList>
            <consortium name="US DOE Joint Genome Institute"/>
            <person name="Martin H.G."/>
            <person name="Ivanova N."/>
            <person name="Kunin V."/>
            <person name="Warnecke F."/>
            <person name="Barry K."/>
            <person name="He S."/>
            <person name="Salamov A."/>
            <person name="Szeto E."/>
            <person name="Dalin E."/>
            <person name="Pangilinan J.L."/>
            <person name="Lapidus A."/>
            <person name="Lowry S."/>
            <person name="Kyrpides N.C."/>
            <person name="McMahon K.D."/>
            <person name="Hugenholtz P."/>
        </authorList>
    </citation>
    <scope>NUCLEOTIDE SEQUENCE [LARGE SCALE GENOMIC DNA]</scope>
    <source>
        <strain evidence="4">UW-1</strain>
    </source>
</reference>
<keyword evidence="2" id="KW-1133">Transmembrane helix</keyword>
<keyword evidence="2" id="KW-0812">Transmembrane</keyword>
<evidence type="ECO:0000256" key="2">
    <source>
        <dbReference type="SAM" id="Phobius"/>
    </source>
</evidence>
<dbReference type="KEGG" id="app:CAP2UW1_2044"/>
<dbReference type="HOGENOM" id="CLU_607831_0_0_4"/>
<feature type="region of interest" description="Disordered" evidence="1">
    <location>
        <begin position="239"/>
        <end position="274"/>
    </location>
</feature>
<organism evidence="4">
    <name type="scientific">Accumulibacter regalis</name>
    <dbReference type="NCBI Taxonomy" id="522306"/>
    <lineage>
        <taxon>Bacteria</taxon>
        <taxon>Pseudomonadati</taxon>
        <taxon>Pseudomonadota</taxon>
        <taxon>Betaproteobacteria</taxon>
        <taxon>Candidatus Accumulibacter</taxon>
    </lineage>
</organism>
<protein>
    <submittedName>
        <fullName evidence="4">Uncharacterized protein</fullName>
    </submittedName>
</protein>
<dbReference type="STRING" id="522306.CAP2UW1_2044"/>
<dbReference type="EMBL" id="CP001715">
    <property type="protein sequence ID" value="ACV35340.1"/>
    <property type="molecule type" value="Genomic_DNA"/>
</dbReference>
<feature type="signal peptide" evidence="3">
    <location>
        <begin position="1"/>
        <end position="22"/>
    </location>
</feature>